<dbReference type="Proteomes" id="UP000299102">
    <property type="component" value="Unassembled WGS sequence"/>
</dbReference>
<name>A0A4C1SZQ1_EUMVA</name>
<proteinExistence type="predicted"/>
<dbReference type="AlphaFoldDB" id="A0A4C1SZQ1"/>
<protein>
    <submittedName>
        <fullName evidence="1">Uncharacterized protein</fullName>
    </submittedName>
</protein>
<dbReference type="EMBL" id="BGZK01000023">
    <property type="protein sequence ID" value="GBP06750.1"/>
    <property type="molecule type" value="Genomic_DNA"/>
</dbReference>
<sequence>MQIKPKRNVMRYREIYFFASSERRGFRSNIYEQTQSVHPGTRYQVRSTGIAHQRGARRGEGLGWHFGVPRTRLKLATRNAYRRCFIGNNLKLLTLSLASSSFSSLSNEDSTFRVRRNLKNVDSAGHP</sequence>
<evidence type="ECO:0000313" key="2">
    <source>
        <dbReference type="Proteomes" id="UP000299102"/>
    </source>
</evidence>
<accession>A0A4C1SZQ1</accession>
<reference evidence="1 2" key="1">
    <citation type="journal article" date="2019" name="Commun. Biol.">
        <title>The bagworm genome reveals a unique fibroin gene that provides high tensile strength.</title>
        <authorList>
            <person name="Kono N."/>
            <person name="Nakamura H."/>
            <person name="Ohtoshi R."/>
            <person name="Tomita M."/>
            <person name="Numata K."/>
            <person name="Arakawa K."/>
        </authorList>
    </citation>
    <scope>NUCLEOTIDE SEQUENCE [LARGE SCALE GENOMIC DNA]</scope>
</reference>
<evidence type="ECO:0000313" key="1">
    <source>
        <dbReference type="EMBL" id="GBP06750.1"/>
    </source>
</evidence>
<comment type="caution">
    <text evidence="1">The sequence shown here is derived from an EMBL/GenBank/DDBJ whole genome shotgun (WGS) entry which is preliminary data.</text>
</comment>
<organism evidence="1 2">
    <name type="scientific">Eumeta variegata</name>
    <name type="common">Bagworm moth</name>
    <name type="synonym">Eumeta japonica</name>
    <dbReference type="NCBI Taxonomy" id="151549"/>
    <lineage>
        <taxon>Eukaryota</taxon>
        <taxon>Metazoa</taxon>
        <taxon>Ecdysozoa</taxon>
        <taxon>Arthropoda</taxon>
        <taxon>Hexapoda</taxon>
        <taxon>Insecta</taxon>
        <taxon>Pterygota</taxon>
        <taxon>Neoptera</taxon>
        <taxon>Endopterygota</taxon>
        <taxon>Lepidoptera</taxon>
        <taxon>Glossata</taxon>
        <taxon>Ditrysia</taxon>
        <taxon>Tineoidea</taxon>
        <taxon>Psychidae</taxon>
        <taxon>Oiketicinae</taxon>
        <taxon>Eumeta</taxon>
    </lineage>
</organism>
<gene>
    <name evidence="1" type="ORF">EVAR_92687_1</name>
</gene>
<keyword evidence="2" id="KW-1185">Reference proteome</keyword>